<comment type="similarity">
    <text evidence="9">Belongs to the methyltransferase superfamily. METTL18 family.</text>
</comment>
<feature type="region of interest" description="Disordered" evidence="10">
    <location>
        <begin position="1"/>
        <end position="43"/>
    </location>
</feature>
<feature type="compositionally biased region" description="Polar residues" evidence="10">
    <location>
        <begin position="18"/>
        <end position="29"/>
    </location>
</feature>
<name>A0ABR2UUF7_9PEZI</name>
<dbReference type="PANTHER" id="PTHR14614">
    <property type="entry name" value="HEPATOCELLULAR CARCINOMA-ASSOCIATED ANTIGEN"/>
    <property type="match status" value="1"/>
</dbReference>
<evidence type="ECO:0000313" key="12">
    <source>
        <dbReference type="Proteomes" id="UP001408356"/>
    </source>
</evidence>
<evidence type="ECO:0000256" key="8">
    <source>
        <dbReference type="ARBA" id="ARBA00023242"/>
    </source>
</evidence>
<accession>A0ABR2UUF7</accession>
<reference evidence="11 12" key="1">
    <citation type="journal article" date="2024" name="J. Plant Pathol.">
        <title>Sequence and assembly of the genome of Seiridium unicorne, isolate CBS 538.82, causal agent of cypress canker disease.</title>
        <authorList>
            <person name="Scali E."/>
            <person name="Rocca G.D."/>
            <person name="Danti R."/>
            <person name="Garbelotto M."/>
            <person name="Barberini S."/>
            <person name="Baroncelli R."/>
            <person name="Emiliani G."/>
        </authorList>
    </citation>
    <scope>NUCLEOTIDE SEQUENCE [LARGE SCALE GENOMIC DNA]</scope>
    <source>
        <strain evidence="11 12">BM-138-508</strain>
    </source>
</reference>
<dbReference type="Proteomes" id="UP001408356">
    <property type="component" value="Unassembled WGS sequence"/>
</dbReference>
<comment type="subcellular location">
    <subcellularLocation>
        <location evidence="2">Cytoplasm</location>
    </subcellularLocation>
    <subcellularLocation>
        <location evidence="1">Nucleus</location>
    </subcellularLocation>
</comment>
<dbReference type="EC" id="2.1.1.85" evidence="3"/>
<evidence type="ECO:0000256" key="1">
    <source>
        <dbReference type="ARBA" id="ARBA00004123"/>
    </source>
</evidence>
<evidence type="ECO:0000256" key="10">
    <source>
        <dbReference type="SAM" id="MobiDB-lite"/>
    </source>
</evidence>
<dbReference type="InterPro" id="IPR019410">
    <property type="entry name" value="Methyltransf_16"/>
</dbReference>
<dbReference type="InterPro" id="IPR029063">
    <property type="entry name" value="SAM-dependent_MTases_sf"/>
</dbReference>
<gene>
    <name evidence="11" type="ORF">SUNI508_08403</name>
</gene>
<evidence type="ECO:0000256" key="2">
    <source>
        <dbReference type="ARBA" id="ARBA00004496"/>
    </source>
</evidence>
<evidence type="ECO:0000256" key="3">
    <source>
        <dbReference type="ARBA" id="ARBA00012533"/>
    </source>
</evidence>
<evidence type="ECO:0000256" key="4">
    <source>
        <dbReference type="ARBA" id="ARBA00022490"/>
    </source>
</evidence>
<sequence>MSFAFSFSGDDIDEDDQQTGTKNVPSSLAETAPAPSSAFPVSGKPLLPATRHDLKQMLSALPSKIAYGTLDVRLDSGDLVQLPRRELWDVRVQLMAEEESGGEAAAGLGSHDVKTGVYEGGFKSWESSVDLVKVLEQSKTFLASQDETPCVIELGCGTALPSLALFHWATSVKTGASPRPLSIILADYNSAVLQLVTLPNLILSWALQQAVGSSLLTEAFASVEGELELSPEVIQAFENFLTTQKVNLQFISGGWSPDFVDLVIAATQPSQSTDTKPRMVILGAETIYSPFALHSFTETIFSLMKHSQSTGNTAEVFAAAKKLYFGVGGSLDDFVVKSQELGAVVEQLREETEGVRRGVVKCYLKPRGPRLC</sequence>
<evidence type="ECO:0000256" key="7">
    <source>
        <dbReference type="ARBA" id="ARBA00022691"/>
    </source>
</evidence>
<evidence type="ECO:0000313" key="11">
    <source>
        <dbReference type="EMBL" id="KAK9418209.1"/>
    </source>
</evidence>
<keyword evidence="12" id="KW-1185">Reference proteome</keyword>
<keyword evidence="6" id="KW-0808">Transferase</keyword>
<proteinExistence type="inferred from homology"/>
<protein>
    <recommendedName>
        <fullName evidence="3">protein-histidine N-methyltransferase</fullName>
        <ecNumber evidence="3">2.1.1.85</ecNumber>
    </recommendedName>
</protein>
<keyword evidence="5" id="KW-0489">Methyltransferase</keyword>
<organism evidence="11 12">
    <name type="scientific">Seiridium unicorne</name>
    <dbReference type="NCBI Taxonomy" id="138068"/>
    <lineage>
        <taxon>Eukaryota</taxon>
        <taxon>Fungi</taxon>
        <taxon>Dikarya</taxon>
        <taxon>Ascomycota</taxon>
        <taxon>Pezizomycotina</taxon>
        <taxon>Sordariomycetes</taxon>
        <taxon>Xylariomycetidae</taxon>
        <taxon>Amphisphaeriales</taxon>
        <taxon>Sporocadaceae</taxon>
        <taxon>Seiridium</taxon>
    </lineage>
</organism>
<keyword evidence="8" id="KW-0539">Nucleus</keyword>
<dbReference type="PANTHER" id="PTHR14614:SF39">
    <property type="entry name" value="HISTIDINE PROTEIN METHYLTRANSFERASE 1 HOMOLOG"/>
    <property type="match status" value="1"/>
</dbReference>
<keyword evidence="4" id="KW-0963">Cytoplasm</keyword>
<evidence type="ECO:0000256" key="5">
    <source>
        <dbReference type="ARBA" id="ARBA00022603"/>
    </source>
</evidence>
<dbReference type="EMBL" id="JARVKF010000393">
    <property type="protein sequence ID" value="KAK9418209.1"/>
    <property type="molecule type" value="Genomic_DNA"/>
</dbReference>
<evidence type="ECO:0000256" key="6">
    <source>
        <dbReference type="ARBA" id="ARBA00022679"/>
    </source>
</evidence>
<dbReference type="Gene3D" id="3.40.50.150">
    <property type="entry name" value="Vaccinia Virus protein VP39"/>
    <property type="match status" value="1"/>
</dbReference>
<comment type="caution">
    <text evidence="11">The sequence shown here is derived from an EMBL/GenBank/DDBJ whole genome shotgun (WGS) entry which is preliminary data.</text>
</comment>
<evidence type="ECO:0000256" key="9">
    <source>
        <dbReference type="ARBA" id="ARBA00038126"/>
    </source>
</evidence>
<keyword evidence="7" id="KW-0949">S-adenosyl-L-methionine</keyword>